<dbReference type="KEGG" id="eaj:Q3M24_13150"/>
<protein>
    <submittedName>
        <fullName evidence="2">Uma2 family endonuclease</fullName>
    </submittedName>
</protein>
<name>A0AAU8LQT7_9BACT</name>
<evidence type="ECO:0000313" key="2">
    <source>
        <dbReference type="EMBL" id="XCN71259.1"/>
    </source>
</evidence>
<reference evidence="2" key="1">
    <citation type="journal article" date="2024" name="Syst. Appl. Microbiol.">
        <title>First single-strain enrichments of Electrothrix cable bacteria, description of E. aestuarii sp. nov. and E. rattekaaiensis sp. nov., and proposal of a cable bacteria taxonomy following the rules of the SeqCode.</title>
        <authorList>
            <person name="Plum-Jensen L.E."/>
            <person name="Schramm A."/>
            <person name="Marshall I.P.G."/>
        </authorList>
    </citation>
    <scope>NUCLEOTIDE SEQUENCE</scope>
    <source>
        <strain evidence="2">Rat1</strain>
    </source>
</reference>
<dbReference type="Pfam" id="PF05685">
    <property type="entry name" value="Uma2"/>
    <property type="match status" value="1"/>
</dbReference>
<feature type="domain" description="Putative restriction endonuclease" evidence="1">
    <location>
        <begin position="12"/>
        <end position="162"/>
    </location>
</feature>
<accession>A0AAU8LQT7</accession>
<sequence length="183" mass="21301">MGLPQRKLFTKDEYLLLEEKADSKHELVNGEIYAMAGAKENHVKITGNIFRNIANHLLESPCDVYSSDMKLSAGFDCYYPDVFVKCAPDDNDELVKEKPILIVEVLSESTKHFDRGDKLQNYLRIPSLQEYVLVSQKEIEIWIYRRRGKKWEMEILKDNDELHFISIDLKIPVGDLYVKVLFS</sequence>
<reference evidence="2" key="2">
    <citation type="submission" date="2024-06" db="EMBL/GenBank/DDBJ databases">
        <authorList>
            <person name="Plum-Jensen L.E."/>
            <person name="Schramm A."/>
            <person name="Marshall I.P.G."/>
        </authorList>
    </citation>
    <scope>NUCLEOTIDE SEQUENCE</scope>
    <source>
        <strain evidence="2">Rat1</strain>
    </source>
</reference>
<dbReference type="AlphaFoldDB" id="A0AAU8LQT7"/>
<dbReference type="EMBL" id="CP159373">
    <property type="protein sequence ID" value="XCN71259.1"/>
    <property type="molecule type" value="Genomic_DNA"/>
</dbReference>
<proteinExistence type="predicted"/>
<dbReference type="GO" id="GO:0004519">
    <property type="term" value="F:endonuclease activity"/>
    <property type="evidence" value="ECO:0007669"/>
    <property type="project" value="UniProtKB-KW"/>
</dbReference>
<dbReference type="CDD" id="cd06260">
    <property type="entry name" value="DUF820-like"/>
    <property type="match status" value="1"/>
</dbReference>
<dbReference type="InterPro" id="IPR012296">
    <property type="entry name" value="Nuclease_put_TT1808"/>
</dbReference>
<gene>
    <name evidence="2" type="ORF">Q3M24_13150</name>
</gene>
<keyword evidence="2" id="KW-0540">Nuclease</keyword>
<dbReference type="InterPro" id="IPR008538">
    <property type="entry name" value="Uma2"/>
</dbReference>
<keyword evidence="2" id="KW-0255">Endonuclease</keyword>
<dbReference type="Gene3D" id="3.90.1570.10">
    <property type="entry name" value="tt1808, chain A"/>
    <property type="match status" value="1"/>
</dbReference>
<dbReference type="PANTHER" id="PTHR36558">
    <property type="entry name" value="GLR1098 PROTEIN"/>
    <property type="match status" value="1"/>
</dbReference>
<dbReference type="InterPro" id="IPR011335">
    <property type="entry name" value="Restrct_endonuc-II-like"/>
</dbReference>
<evidence type="ECO:0000259" key="1">
    <source>
        <dbReference type="Pfam" id="PF05685"/>
    </source>
</evidence>
<dbReference type="SUPFAM" id="SSF52980">
    <property type="entry name" value="Restriction endonuclease-like"/>
    <property type="match status" value="1"/>
</dbReference>
<organism evidence="2">
    <name type="scientific">Candidatus Electrothrix aestuarii</name>
    <dbReference type="NCBI Taxonomy" id="3062594"/>
    <lineage>
        <taxon>Bacteria</taxon>
        <taxon>Pseudomonadati</taxon>
        <taxon>Thermodesulfobacteriota</taxon>
        <taxon>Desulfobulbia</taxon>
        <taxon>Desulfobulbales</taxon>
        <taxon>Desulfobulbaceae</taxon>
        <taxon>Candidatus Electrothrix</taxon>
    </lineage>
</organism>
<keyword evidence="2" id="KW-0378">Hydrolase</keyword>
<dbReference type="PANTHER" id="PTHR36558:SF1">
    <property type="entry name" value="RESTRICTION ENDONUCLEASE DOMAIN-CONTAINING PROTEIN-RELATED"/>
    <property type="match status" value="1"/>
</dbReference>